<dbReference type="RefSeq" id="XP_064722937.1">
    <property type="nucleotide sequence ID" value="XM_064866865.1"/>
</dbReference>
<evidence type="ECO:0000313" key="3">
    <source>
        <dbReference type="Proteomes" id="UP001432216"/>
    </source>
</evidence>
<dbReference type="Proteomes" id="UP001432216">
    <property type="component" value="Chromosome 8"/>
</dbReference>
<proteinExistence type="predicted"/>
<keyword evidence="3" id="KW-1185">Reference proteome</keyword>
<feature type="region of interest" description="Disordered" evidence="1">
    <location>
        <begin position="125"/>
        <end position="148"/>
    </location>
</feature>
<reference evidence="2 3" key="1">
    <citation type="submission" date="2024-01" db="EMBL/GenBank/DDBJ databases">
        <title>Comparative genomics of Cryptococcus and Kwoniella reveals pathogenesis evolution and contrasting modes of karyotype evolution via chromosome fusion or intercentromeric recombination.</title>
        <authorList>
            <person name="Coelho M.A."/>
            <person name="David-Palma M."/>
            <person name="Shea T."/>
            <person name="Bowers K."/>
            <person name="McGinley-Smith S."/>
            <person name="Mohammad A.W."/>
            <person name="Gnirke A."/>
            <person name="Yurkov A.M."/>
            <person name="Nowrousian M."/>
            <person name="Sun S."/>
            <person name="Cuomo C.A."/>
            <person name="Heitman J."/>
        </authorList>
    </citation>
    <scope>NUCLEOTIDE SEQUENCE [LARGE SCALE GENOMIC DNA]</scope>
    <source>
        <strain evidence="2 3">7685027</strain>
    </source>
</reference>
<evidence type="ECO:0000256" key="1">
    <source>
        <dbReference type="SAM" id="MobiDB-lite"/>
    </source>
</evidence>
<sequence>MASPKSHFTAPKSSQVGHINNYSQTASFPKAKTIVREPHLITLSDGFTPKEAEEAYTRIGGLYGRMSTNRIPQGDMGRVFIGSRSFSEFPCRDSRYSRNQKLSLFTLPPSRGKRSTKSTVLHAPAASAPHRLHPAAIPTKTDRQTDLPPPTCLLFHWKS</sequence>
<dbReference type="EMBL" id="CP143813">
    <property type="protein sequence ID" value="WVO23698.1"/>
    <property type="molecule type" value="Genomic_DNA"/>
</dbReference>
<name>A0ABZ2AYX1_9TREE</name>
<dbReference type="GeneID" id="89991824"/>
<organism evidence="2 3">
    <name type="scientific">Cryptococcus decagattii</name>
    <dbReference type="NCBI Taxonomy" id="1859122"/>
    <lineage>
        <taxon>Eukaryota</taxon>
        <taxon>Fungi</taxon>
        <taxon>Dikarya</taxon>
        <taxon>Basidiomycota</taxon>
        <taxon>Agaricomycotina</taxon>
        <taxon>Tremellomycetes</taxon>
        <taxon>Tremellales</taxon>
        <taxon>Cryptococcaceae</taxon>
        <taxon>Cryptococcus</taxon>
        <taxon>Cryptococcus gattii species complex</taxon>
    </lineage>
</organism>
<protein>
    <submittedName>
        <fullName evidence="2">Uncharacterized protein</fullName>
    </submittedName>
</protein>
<accession>A0ABZ2AYX1</accession>
<gene>
    <name evidence="2" type="ORF">IAS62_005053</name>
</gene>
<evidence type="ECO:0000313" key="2">
    <source>
        <dbReference type="EMBL" id="WVO23698.1"/>
    </source>
</evidence>